<evidence type="ECO:0000256" key="1">
    <source>
        <dbReference type="ARBA" id="ARBA00022651"/>
    </source>
</evidence>
<evidence type="ECO:0008006" key="6">
    <source>
        <dbReference type="Google" id="ProtNLM"/>
    </source>
</evidence>
<dbReference type="InterPro" id="IPR023296">
    <property type="entry name" value="Glyco_hydro_beta-prop_sf"/>
</dbReference>
<reference evidence="5" key="1">
    <citation type="journal article" date="2019" name="Int. J. Syst. Evol. Microbiol.">
        <title>The Global Catalogue of Microorganisms (GCM) 10K type strain sequencing project: providing services to taxonomists for standard genome sequencing and annotation.</title>
        <authorList>
            <consortium name="The Broad Institute Genomics Platform"/>
            <consortium name="The Broad Institute Genome Sequencing Center for Infectious Disease"/>
            <person name="Wu L."/>
            <person name="Ma J."/>
        </authorList>
    </citation>
    <scope>NUCLEOTIDE SEQUENCE [LARGE SCALE GENOMIC DNA]</scope>
    <source>
        <strain evidence="5">CGMCC 1.15407</strain>
    </source>
</reference>
<keyword evidence="2" id="KW-0119">Carbohydrate metabolism</keyword>
<organism evidence="4 5">
    <name type="scientific">Echinicola rosea</name>
    <dbReference type="NCBI Taxonomy" id="1807691"/>
    <lineage>
        <taxon>Bacteria</taxon>
        <taxon>Pseudomonadati</taxon>
        <taxon>Bacteroidota</taxon>
        <taxon>Cytophagia</taxon>
        <taxon>Cytophagales</taxon>
        <taxon>Cyclobacteriaceae</taxon>
        <taxon>Echinicola</taxon>
    </lineage>
</organism>
<keyword evidence="3" id="KW-0732">Signal</keyword>
<evidence type="ECO:0000313" key="4">
    <source>
        <dbReference type="EMBL" id="GGF36121.1"/>
    </source>
</evidence>
<dbReference type="InterPro" id="IPR052176">
    <property type="entry name" value="Glycosyl_Hydrlase_43_Enz"/>
</dbReference>
<accession>A0ABQ1V4H8</accession>
<dbReference type="CDD" id="cd08994">
    <property type="entry name" value="GH43_62_32_68_117_130-like"/>
    <property type="match status" value="1"/>
</dbReference>
<comment type="caution">
    <text evidence="4">The sequence shown here is derived from an EMBL/GenBank/DDBJ whole genome shotgun (WGS) entry which is preliminary data.</text>
</comment>
<keyword evidence="1" id="KW-0624">Polysaccharide degradation</keyword>
<dbReference type="Proteomes" id="UP000647339">
    <property type="component" value="Unassembled WGS sequence"/>
</dbReference>
<gene>
    <name evidence="4" type="ORF">GCM10011339_25710</name>
</gene>
<dbReference type="PANTHER" id="PTHR43772:SF2">
    <property type="entry name" value="PUTATIVE (AFU_ORTHOLOGUE AFUA_2G04480)-RELATED"/>
    <property type="match status" value="1"/>
</dbReference>
<evidence type="ECO:0000313" key="5">
    <source>
        <dbReference type="Proteomes" id="UP000647339"/>
    </source>
</evidence>
<keyword evidence="5" id="KW-1185">Reference proteome</keyword>
<dbReference type="SUPFAM" id="SSF75005">
    <property type="entry name" value="Arabinanase/levansucrase/invertase"/>
    <property type="match status" value="1"/>
</dbReference>
<dbReference type="EMBL" id="BMIU01000012">
    <property type="protein sequence ID" value="GGF36121.1"/>
    <property type="molecule type" value="Genomic_DNA"/>
</dbReference>
<proteinExistence type="predicted"/>
<feature type="signal peptide" evidence="3">
    <location>
        <begin position="1"/>
        <end position="22"/>
    </location>
</feature>
<dbReference type="PANTHER" id="PTHR43772">
    <property type="entry name" value="ENDO-1,4-BETA-XYLANASE"/>
    <property type="match status" value="1"/>
</dbReference>
<feature type="chain" id="PRO_5045197907" description="Sucrase" evidence="3">
    <location>
        <begin position="23"/>
        <end position="378"/>
    </location>
</feature>
<dbReference type="RefSeq" id="WP_222840294.1">
    <property type="nucleotide sequence ID" value="NZ_BMIU01000012.1"/>
</dbReference>
<dbReference type="Gene3D" id="2.115.10.20">
    <property type="entry name" value="Glycosyl hydrolase domain, family 43"/>
    <property type="match status" value="2"/>
</dbReference>
<keyword evidence="1" id="KW-0858">Xylan degradation</keyword>
<evidence type="ECO:0000256" key="3">
    <source>
        <dbReference type="SAM" id="SignalP"/>
    </source>
</evidence>
<protein>
    <recommendedName>
        <fullName evidence="6">Sucrase</fullName>
    </recommendedName>
</protein>
<name>A0ABQ1V4H8_9BACT</name>
<dbReference type="PROSITE" id="PS51257">
    <property type="entry name" value="PROKAR_LIPOPROTEIN"/>
    <property type="match status" value="1"/>
</dbReference>
<sequence length="378" mass="42585">MKKKLKNIVLVMMAIIAISSCSQQQKQSATSNAQHKTEKFKLELGQPALHSKFEDDKWSIWGGSVIKGPNGQYHMFYSRWKKELGWAWETDSQIAHAVADSPFGPFRHKDVALTVRGKEFWDGLCTHNPTVHFFDGKYYLYYMGNTGDGRVYSTPRTIKLNPVHRNNQRIGVAVADNPNGPWRRFDTPLIDVSPNEDALDALITSNPSITRGPDGRYLMVYKAVMKKKAGVWGGPVVHCVATSDSPTGPFKKHDKPVFQAEGHDFPAEDPFIWFQDGKYRAIVKDMHGAFTDAGRALVLFDSSDGFEWKLADDPLVSTLKIDWADGTTQEVEHLERPQLYIEEGKPVALLCASDIKDENGVLHSFNVQFPIRTTKYVP</sequence>
<evidence type="ECO:0000256" key="2">
    <source>
        <dbReference type="ARBA" id="ARBA00023277"/>
    </source>
</evidence>